<feature type="region of interest" description="Disordered" evidence="1">
    <location>
        <begin position="1"/>
        <end position="57"/>
    </location>
</feature>
<accession>A0A445MID9</accession>
<gene>
    <name evidence="2" type="ORF">BHM03_00031373</name>
</gene>
<evidence type="ECO:0000256" key="1">
    <source>
        <dbReference type="SAM" id="MobiDB-lite"/>
    </source>
</evidence>
<organism evidence="2">
    <name type="scientific">Ensete ventricosum</name>
    <name type="common">Abyssinian banana</name>
    <name type="synonym">Musa ensete</name>
    <dbReference type="NCBI Taxonomy" id="4639"/>
    <lineage>
        <taxon>Eukaryota</taxon>
        <taxon>Viridiplantae</taxon>
        <taxon>Streptophyta</taxon>
        <taxon>Embryophyta</taxon>
        <taxon>Tracheophyta</taxon>
        <taxon>Spermatophyta</taxon>
        <taxon>Magnoliopsida</taxon>
        <taxon>Liliopsida</taxon>
        <taxon>Zingiberales</taxon>
        <taxon>Musaceae</taxon>
        <taxon>Ensete</taxon>
    </lineage>
</organism>
<name>A0A445MID9_ENSVE</name>
<reference evidence="2" key="1">
    <citation type="journal article" date="2018" name="Data Brief">
        <title>Genome sequence data from 17 accessions of Ensete ventricosum, a staple food crop for millions in Ethiopia.</title>
        <authorList>
            <person name="Yemataw Z."/>
            <person name="Muzemil S."/>
            <person name="Ambachew D."/>
            <person name="Tripathi L."/>
            <person name="Tesfaye K."/>
            <person name="Chala A."/>
            <person name="Farbos A."/>
            <person name="O'Neill P."/>
            <person name="Moore K."/>
            <person name="Grant M."/>
            <person name="Studholme D.J."/>
        </authorList>
    </citation>
    <scope>NUCLEOTIDE SEQUENCE [LARGE SCALE GENOMIC DNA]</scope>
    <source>
        <tissue evidence="2">Leaf</tissue>
    </source>
</reference>
<feature type="compositionally biased region" description="Basic and acidic residues" evidence="1">
    <location>
        <begin position="1"/>
        <end position="24"/>
    </location>
</feature>
<sequence>MLDPEKQIHERPPAQRLREGEADSTHYQGQLSHPRHRRLGRTLLPLPPPPPTPVAFKDDPVACVARDALLHRPFPHAEQQAQQHRVGGPKGHAAWLQGIGFGSYTTASVEELYTPSIYPTRTSQPSITDVND</sequence>
<dbReference type="EMBL" id="KV876093">
    <property type="protein sequence ID" value="RZR74037.1"/>
    <property type="molecule type" value="Genomic_DNA"/>
</dbReference>
<proteinExistence type="predicted"/>
<protein>
    <submittedName>
        <fullName evidence="2">Uncharacterized protein</fullName>
    </submittedName>
</protein>
<evidence type="ECO:0000313" key="2">
    <source>
        <dbReference type="EMBL" id="RZR74037.1"/>
    </source>
</evidence>
<dbReference type="AlphaFoldDB" id="A0A445MID9"/>
<dbReference type="Proteomes" id="UP000290560">
    <property type="component" value="Unassembled WGS sequence"/>
</dbReference>